<proteinExistence type="predicted"/>
<dbReference type="RefSeq" id="WP_006220219.1">
    <property type="nucleotide sequence ID" value="NZ_GG770409.1"/>
</dbReference>
<evidence type="ECO:0000313" key="1">
    <source>
        <dbReference type="EMBL" id="EFF74553.1"/>
    </source>
</evidence>
<name>D4XF69_9BURK</name>
<comment type="caution">
    <text evidence="1">The sequence shown here is derived from an EMBL/GenBank/DDBJ whole genome shotgun (WGS) entry which is preliminary data.</text>
</comment>
<evidence type="ECO:0000313" key="2">
    <source>
        <dbReference type="Proteomes" id="UP000004510"/>
    </source>
</evidence>
<dbReference type="Proteomes" id="UP000004510">
    <property type="component" value="Unassembled WGS sequence"/>
</dbReference>
<accession>D4XF69</accession>
<sequence>MDVNVERACARMARANAAMRHDVFFVVQSWAGFECRGWRDEAKIKQRA</sequence>
<dbReference type="HOGENOM" id="CLU_3148255_0_0_4"/>
<dbReference type="EMBL" id="ADMS01000095">
    <property type="protein sequence ID" value="EFF74553.1"/>
    <property type="molecule type" value="Genomic_DNA"/>
</dbReference>
<organism evidence="1 2">
    <name type="scientific">Achromobacter piechaudii ATCC 43553</name>
    <dbReference type="NCBI Taxonomy" id="742159"/>
    <lineage>
        <taxon>Bacteria</taxon>
        <taxon>Pseudomonadati</taxon>
        <taxon>Pseudomonadota</taxon>
        <taxon>Betaproteobacteria</taxon>
        <taxon>Burkholderiales</taxon>
        <taxon>Alcaligenaceae</taxon>
        <taxon>Achromobacter</taxon>
    </lineage>
</organism>
<dbReference type="AlphaFoldDB" id="D4XF69"/>
<reference evidence="2" key="1">
    <citation type="submission" date="2010-03" db="EMBL/GenBank/DDBJ databases">
        <title>Complete sequence of Mobiluncus curtisii ATCC 43063.</title>
        <authorList>
            <person name="Muzny D."/>
            <person name="Qin X."/>
            <person name="Deng J."/>
            <person name="Jiang H."/>
            <person name="Liu Y."/>
            <person name="Qu J."/>
            <person name="Song X.-Z."/>
            <person name="Zhang L."/>
            <person name="Thornton R."/>
            <person name="Coyle M."/>
            <person name="Francisco L."/>
            <person name="Jackson L."/>
            <person name="Javaid M."/>
            <person name="Korchina V."/>
            <person name="Kovar C."/>
            <person name="Mata R."/>
            <person name="Mathew T."/>
            <person name="Ngo R."/>
            <person name="Nguyen L."/>
            <person name="Nguyen N."/>
            <person name="Okwuonu G."/>
            <person name="Ongeri F."/>
            <person name="Pham C."/>
            <person name="Simmons D."/>
            <person name="Wilczek-Boney K."/>
            <person name="Hale W."/>
            <person name="Jakkamsetti A."/>
            <person name="Pham P."/>
            <person name="Ruth R."/>
            <person name="San Lucas F."/>
            <person name="Warren J."/>
            <person name="Zhang J."/>
            <person name="Zhao Z."/>
            <person name="Zhou C."/>
            <person name="Zhu D."/>
            <person name="Lee S."/>
            <person name="Bess C."/>
            <person name="Blankenburg K."/>
            <person name="Forbes L."/>
            <person name="Fu Q."/>
            <person name="Gubbala S."/>
            <person name="Hirani K."/>
            <person name="Jayaseelan J.C."/>
            <person name="Lara F."/>
            <person name="Munidasa M."/>
            <person name="Palculict T."/>
            <person name="Patil S."/>
            <person name="Pu L.-L."/>
            <person name="Saada N."/>
            <person name="Tang L."/>
            <person name="Weissenberger G."/>
            <person name="Zhu Y."/>
            <person name="Hemphill L."/>
            <person name="Shang Y."/>
            <person name="Youmans B."/>
            <person name="Ayvaz T."/>
            <person name="Ross M."/>
            <person name="Santibanez J."/>
            <person name="Aqrawi P."/>
            <person name="Gross S."/>
            <person name="Joshi V."/>
            <person name="Fowler G."/>
            <person name="Nazareth L."/>
            <person name="Reid J."/>
            <person name="Worley K."/>
            <person name="Petrosino J."/>
            <person name="Highlander S."/>
            <person name="Gibbs R."/>
            <person name="Gibbs R."/>
        </authorList>
    </citation>
    <scope>NUCLEOTIDE SEQUENCE [LARGE SCALE GENOMIC DNA]</scope>
    <source>
        <strain evidence="2">ATCC 43553</strain>
    </source>
</reference>
<gene>
    <name evidence="1" type="ORF">HMPREF0004_4116</name>
</gene>
<protein>
    <submittedName>
        <fullName evidence="1">Uncharacterized protein</fullName>
    </submittedName>
</protein>